<gene>
    <name evidence="3" type="ORF">FHR32_007769</name>
</gene>
<dbReference type="InterPro" id="IPR013342">
    <property type="entry name" value="Mandelate_racemase_C"/>
</dbReference>
<feature type="domain" description="Mandelate racemase/muconate lactonizing enzyme C-terminal" evidence="2">
    <location>
        <begin position="170"/>
        <end position="288"/>
    </location>
</feature>
<dbReference type="GO" id="GO:0008927">
    <property type="term" value="F:mannonate dehydratase activity"/>
    <property type="evidence" value="ECO:0007669"/>
    <property type="project" value="UniProtKB-EC"/>
</dbReference>
<feature type="region of interest" description="Disordered" evidence="1">
    <location>
        <begin position="412"/>
        <end position="437"/>
    </location>
</feature>
<dbReference type="Pfam" id="PF13378">
    <property type="entry name" value="MR_MLE_C"/>
    <property type="match status" value="1"/>
</dbReference>
<evidence type="ECO:0000313" key="3">
    <source>
        <dbReference type="EMBL" id="MBB4943369.1"/>
    </source>
</evidence>
<dbReference type="GO" id="GO:0000287">
    <property type="term" value="F:magnesium ion binding"/>
    <property type="evidence" value="ECO:0007669"/>
    <property type="project" value="UniProtKB-ARBA"/>
</dbReference>
<dbReference type="EMBL" id="JACHJU010000005">
    <property type="protein sequence ID" value="MBB4943369.1"/>
    <property type="molecule type" value="Genomic_DNA"/>
</dbReference>
<dbReference type="InterPro" id="IPR034593">
    <property type="entry name" value="DgoD-like"/>
</dbReference>
<organism evidence="3 4">
    <name type="scientific">Streptosporangium album</name>
    <dbReference type="NCBI Taxonomy" id="47479"/>
    <lineage>
        <taxon>Bacteria</taxon>
        <taxon>Bacillati</taxon>
        <taxon>Actinomycetota</taxon>
        <taxon>Actinomycetes</taxon>
        <taxon>Streptosporangiales</taxon>
        <taxon>Streptosporangiaceae</taxon>
        <taxon>Streptosporangium</taxon>
    </lineage>
</organism>
<dbReference type="PANTHER" id="PTHR48080:SF6">
    <property type="entry name" value="STARVATION-SENSING PROTEIN RSPA"/>
    <property type="match status" value="1"/>
</dbReference>
<dbReference type="Proteomes" id="UP000534286">
    <property type="component" value="Unassembled WGS sequence"/>
</dbReference>
<dbReference type="RefSeq" id="WP_221466762.1">
    <property type="nucleotide sequence ID" value="NZ_BAABEK010000093.1"/>
</dbReference>
<evidence type="ECO:0000313" key="4">
    <source>
        <dbReference type="Proteomes" id="UP000534286"/>
    </source>
</evidence>
<dbReference type="InterPro" id="IPR029017">
    <property type="entry name" value="Enolase-like_N"/>
</dbReference>
<dbReference type="InterPro" id="IPR029065">
    <property type="entry name" value="Enolase_C-like"/>
</dbReference>
<dbReference type="PROSITE" id="PS00908">
    <property type="entry name" value="MR_MLE_1"/>
    <property type="match status" value="1"/>
</dbReference>
<keyword evidence="3" id="KW-0456">Lyase</keyword>
<keyword evidence="4" id="KW-1185">Reference proteome</keyword>
<dbReference type="SMART" id="SM00922">
    <property type="entry name" value="MR_MLE"/>
    <property type="match status" value="1"/>
</dbReference>
<dbReference type="InterPro" id="IPR036849">
    <property type="entry name" value="Enolase-like_C_sf"/>
</dbReference>
<comment type="caution">
    <text evidence="3">The sequence shown here is derived from an EMBL/GenBank/DDBJ whole genome shotgun (WGS) entry which is preliminary data.</text>
</comment>
<proteinExistence type="predicted"/>
<protein>
    <submittedName>
        <fullName evidence="3">Mannonate dehydratase</fullName>
        <ecNumber evidence="3">4.2.1.8</ecNumber>
    </submittedName>
</protein>
<accession>A0A7W7S3R3</accession>
<dbReference type="AlphaFoldDB" id="A0A7W7S3R3"/>
<sequence length="437" mass="47929">MKDIDQLSEGAADVADRRRIAPAYAPKAVDHTVPWGNDEDVRITSVEAIITAPEGVNLVVVRVRTSVDGLEGLGCATFHQRADAVKCAVDEYLAPRLVGRSAQEITDIWNSSQVDSYWRGGPVLNSALAGVDMALWDITGKTAGLPVWQLLGGRVRRSVATYVHASGRDVAELMDEVEACAAAGYQVVRCQITVPGTSTYGAAQQSDSHISWDPEQYVRFIPGVFEELTARFDGRVRFLHDIHERVDPADAIRLLRALEPFGLLFAEDPVAPEDLDWMRTIRKQTITPLALGELLTDMRSFNALVTERLVDFIRCHVSALGGITPAWRLAMLAEVHGVRTAWHGPRDVSPIGHMANLAMDLASPAFGIHEHFEFSDQARSVFPGTPVTRNGVLEPSGAPGLGIGFDEREAARHPPVSPMSNWHYSRVRRPDGTIQRP</sequence>
<dbReference type="Gene3D" id="3.30.390.10">
    <property type="entry name" value="Enolase-like, N-terminal domain"/>
    <property type="match status" value="1"/>
</dbReference>
<dbReference type="InterPro" id="IPR013341">
    <property type="entry name" value="Mandelate_racemase_N_dom"/>
</dbReference>
<dbReference type="PANTHER" id="PTHR48080">
    <property type="entry name" value="D-GALACTONATE DEHYDRATASE-RELATED"/>
    <property type="match status" value="1"/>
</dbReference>
<dbReference type="InterPro" id="IPR018110">
    <property type="entry name" value="Mandel_Rmase/mucon_lact_enz_CS"/>
</dbReference>
<evidence type="ECO:0000256" key="1">
    <source>
        <dbReference type="SAM" id="MobiDB-lite"/>
    </source>
</evidence>
<dbReference type="SUPFAM" id="SSF54826">
    <property type="entry name" value="Enolase N-terminal domain-like"/>
    <property type="match status" value="1"/>
</dbReference>
<name>A0A7W7S3R3_9ACTN</name>
<dbReference type="EC" id="4.2.1.8" evidence="3"/>
<dbReference type="Gene3D" id="3.20.20.120">
    <property type="entry name" value="Enolase-like C-terminal domain"/>
    <property type="match status" value="1"/>
</dbReference>
<dbReference type="Pfam" id="PF02746">
    <property type="entry name" value="MR_MLE_N"/>
    <property type="match status" value="1"/>
</dbReference>
<dbReference type="GO" id="GO:0009063">
    <property type="term" value="P:amino acid catabolic process"/>
    <property type="evidence" value="ECO:0007669"/>
    <property type="project" value="InterPro"/>
</dbReference>
<dbReference type="SUPFAM" id="SSF51604">
    <property type="entry name" value="Enolase C-terminal domain-like"/>
    <property type="match status" value="1"/>
</dbReference>
<reference evidence="3 4" key="1">
    <citation type="submission" date="2020-08" db="EMBL/GenBank/DDBJ databases">
        <title>Sequencing the genomes of 1000 actinobacteria strains.</title>
        <authorList>
            <person name="Klenk H.-P."/>
        </authorList>
    </citation>
    <scope>NUCLEOTIDE SEQUENCE [LARGE SCALE GENOMIC DNA]</scope>
    <source>
        <strain evidence="3 4">DSM 43023</strain>
    </source>
</reference>
<evidence type="ECO:0000259" key="2">
    <source>
        <dbReference type="SMART" id="SM00922"/>
    </source>
</evidence>